<dbReference type="SUPFAM" id="SSF56574">
    <property type="entry name" value="Serpins"/>
    <property type="match status" value="1"/>
</dbReference>
<dbReference type="InterPro" id="IPR000215">
    <property type="entry name" value="Serpin_fam"/>
</dbReference>
<proteinExistence type="inferred from homology"/>
<dbReference type="InterPro" id="IPR036186">
    <property type="entry name" value="Serpin_sf"/>
</dbReference>
<sequence>MLEFYRLDGRSMLVPFMTSKEPQWIATYPSFKALQVPYKKGKDERQFAMYLFLPDERDGVFKLLDKLAIELGFLEKHLPKERVPVGELKVPIKSGMLTTKAVGVVWPPQSLYALENDDVSADLTSDPFHPYCFSEFLFINFADETETDENGKADETENGESEVGRQKGKSVVLESAGGSSAATPVDFVADHAFLVAIREDVSGIVLITGHVHNPVCGDPDFRVACSAAGIVSTFLSGSNSVLCLIFNSVNNSIYHYT</sequence>
<dbReference type="Proteomes" id="UP000243459">
    <property type="component" value="Chromosome 4"/>
</dbReference>
<comment type="similarity">
    <text evidence="1">Belongs to the serpin family.</text>
</comment>
<dbReference type="EMBL" id="CM007384">
    <property type="protein sequence ID" value="ONK73687.1"/>
    <property type="molecule type" value="Genomic_DNA"/>
</dbReference>
<evidence type="ECO:0000256" key="1">
    <source>
        <dbReference type="ARBA" id="ARBA00009500"/>
    </source>
</evidence>
<accession>A0A5P1F8G5</accession>
<keyword evidence="4" id="KW-1185">Reference proteome</keyword>
<dbReference type="AlphaFoldDB" id="A0A5P1F8G5"/>
<dbReference type="PANTHER" id="PTHR11461">
    <property type="entry name" value="SERINE PROTEASE INHIBITOR, SERPIN"/>
    <property type="match status" value="1"/>
</dbReference>
<evidence type="ECO:0008006" key="5">
    <source>
        <dbReference type="Google" id="ProtNLM"/>
    </source>
</evidence>
<reference evidence="4" key="1">
    <citation type="journal article" date="2017" name="Nat. Commun.">
        <title>The asparagus genome sheds light on the origin and evolution of a young Y chromosome.</title>
        <authorList>
            <person name="Harkess A."/>
            <person name="Zhou J."/>
            <person name="Xu C."/>
            <person name="Bowers J.E."/>
            <person name="Van der Hulst R."/>
            <person name="Ayyampalayam S."/>
            <person name="Mercati F."/>
            <person name="Riccardi P."/>
            <person name="McKain M.R."/>
            <person name="Kakrana A."/>
            <person name="Tang H."/>
            <person name="Ray J."/>
            <person name="Groenendijk J."/>
            <person name="Arikit S."/>
            <person name="Mathioni S.M."/>
            <person name="Nakano M."/>
            <person name="Shan H."/>
            <person name="Telgmann-Rauber A."/>
            <person name="Kanno A."/>
            <person name="Yue Z."/>
            <person name="Chen H."/>
            <person name="Li W."/>
            <person name="Chen Y."/>
            <person name="Xu X."/>
            <person name="Zhang Y."/>
            <person name="Luo S."/>
            <person name="Chen H."/>
            <person name="Gao J."/>
            <person name="Mao Z."/>
            <person name="Pires J.C."/>
            <person name="Luo M."/>
            <person name="Kudrna D."/>
            <person name="Wing R.A."/>
            <person name="Meyers B.C."/>
            <person name="Yi K."/>
            <person name="Kong H."/>
            <person name="Lavrijsen P."/>
            <person name="Sunseri F."/>
            <person name="Falavigna A."/>
            <person name="Ye Y."/>
            <person name="Leebens-Mack J.H."/>
            <person name="Chen G."/>
        </authorList>
    </citation>
    <scope>NUCLEOTIDE SEQUENCE [LARGE SCALE GENOMIC DNA]</scope>
    <source>
        <strain evidence="4">cv. DH0086</strain>
    </source>
</reference>
<evidence type="ECO:0000256" key="2">
    <source>
        <dbReference type="SAM" id="MobiDB-lite"/>
    </source>
</evidence>
<name>A0A5P1F8G5_ASPOF</name>
<dbReference type="Gramene" id="ONK73687">
    <property type="protein sequence ID" value="ONK73687"/>
    <property type="gene ID" value="A4U43_C04F34230"/>
</dbReference>
<gene>
    <name evidence="3" type="ORF">A4U43_C04F34230</name>
</gene>
<dbReference type="GO" id="GO:0004867">
    <property type="term" value="F:serine-type endopeptidase inhibitor activity"/>
    <property type="evidence" value="ECO:0007669"/>
    <property type="project" value="InterPro"/>
</dbReference>
<dbReference type="GO" id="GO:0005615">
    <property type="term" value="C:extracellular space"/>
    <property type="evidence" value="ECO:0007669"/>
    <property type="project" value="InterPro"/>
</dbReference>
<evidence type="ECO:0000313" key="4">
    <source>
        <dbReference type="Proteomes" id="UP000243459"/>
    </source>
</evidence>
<organism evidence="3 4">
    <name type="scientific">Asparagus officinalis</name>
    <name type="common">Garden asparagus</name>
    <dbReference type="NCBI Taxonomy" id="4686"/>
    <lineage>
        <taxon>Eukaryota</taxon>
        <taxon>Viridiplantae</taxon>
        <taxon>Streptophyta</taxon>
        <taxon>Embryophyta</taxon>
        <taxon>Tracheophyta</taxon>
        <taxon>Spermatophyta</taxon>
        <taxon>Magnoliopsida</taxon>
        <taxon>Liliopsida</taxon>
        <taxon>Asparagales</taxon>
        <taxon>Asparagaceae</taxon>
        <taxon>Asparagoideae</taxon>
        <taxon>Asparagus</taxon>
    </lineage>
</organism>
<dbReference type="PANTHER" id="PTHR11461:SF211">
    <property type="entry name" value="GH10112P-RELATED"/>
    <property type="match status" value="1"/>
</dbReference>
<dbReference type="InterPro" id="IPR042185">
    <property type="entry name" value="Serpin_sf_2"/>
</dbReference>
<evidence type="ECO:0000313" key="3">
    <source>
        <dbReference type="EMBL" id="ONK73687.1"/>
    </source>
</evidence>
<protein>
    <recommendedName>
        <fullName evidence="5">Serpin domain-containing protein</fullName>
    </recommendedName>
</protein>
<dbReference type="Gene3D" id="2.30.39.10">
    <property type="entry name" value="Alpha-1-antitrypsin, domain 1"/>
    <property type="match status" value="1"/>
</dbReference>
<feature type="region of interest" description="Disordered" evidence="2">
    <location>
        <begin position="148"/>
        <end position="169"/>
    </location>
</feature>